<dbReference type="Gene3D" id="3.30.70.360">
    <property type="match status" value="1"/>
</dbReference>
<dbReference type="Proteomes" id="UP000184080">
    <property type="component" value="Unassembled WGS sequence"/>
</dbReference>
<dbReference type="GO" id="GO:0046872">
    <property type="term" value="F:metal ion binding"/>
    <property type="evidence" value="ECO:0007669"/>
    <property type="project" value="UniProtKB-KW"/>
</dbReference>
<name>A0A1M6HL44_9CLOT</name>
<dbReference type="OrthoDB" id="9776731at2"/>
<dbReference type="AlphaFoldDB" id="A0A1M6HL44"/>
<dbReference type="FunFam" id="3.30.70.360:FF:000001">
    <property type="entry name" value="N-acetyldiaminopimelate deacetylase"/>
    <property type="match status" value="1"/>
</dbReference>
<dbReference type="NCBIfam" id="TIGR01891">
    <property type="entry name" value="amidohydrolases"/>
    <property type="match status" value="1"/>
</dbReference>
<sequence length="370" mass="40959">MELKEIIQSKLEDIKQIRRTLHENAEVAHEEFKTQKIIMDTLDKLEIKNFKCADTGVIGIINESEECIAVRADMDALPVNGVSHACGHDYHMSVALGSAMVLKELGYDKCVKFLFQPAEEADGGALPMIKEDALKNPEVKSIIGYHVWPELPVGKIEAEGGPSMGSVDDFHITVKGIGGHAAMPQHCKNPILPAIDIIQSVNIKSRNEIDPLNSHIITFAAISGGTASNVITDKVVLKGTVRTFDNALRYKLAEMIKETSKLCAEKYSCEAQIDYFFEYPPLISDYKLSEKFVAETKNILGEENVLPITKTFAGEDFAFFAEEVPSVHFRLGIASGEKGMHPLHSPHFDADEEALFYGIYTVTNFILSQK</sequence>
<dbReference type="RefSeq" id="WP_073007072.1">
    <property type="nucleotide sequence ID" value="NZ_FQZO01000003.1"/>
</dbReference>
<evidence type="ECO:0000313" key="5">
    <source>
        <dbReference type="Proteomes" id="UP000184080"/>
    </source>
</evidence>
<dbReference type="SUPFAM" id="SSF53187">
    <property type="entry name" value="Zn-dependent exopeptidases"/>
    <property type="match status" value="1"/>
</dbReference>
<organism evidence="4 5">
    <name type="scientific">Clostridium amylolyticum</name>
    <dbReference type="NCBI Taxonomy" id="1121298"/>
    <lineage>
        <taxon>Bacteria</taxon>
        <taxon>Bacillati</taxon>
        <taxon>Bacillota</taxon>
        <taxon>Clostridia</taxon>
        <taxon>Eubacteriales</taxon>
        <taxon>Clostridiaceae</taxon>
        <taxon>Clostridium</taxon>
    </lineage>
</organism>
<dbReference type="Gene3D" id="3.40.630.10">
    <property type="entry name" value="Zn peptidases"/>
    <property type="match status" value="1"/>
</dbReference>
<evidence type="ECO:0000313" key="4">
    <source>
        <dbReference type="EMBL" id="SHJ22879.1"/>
    </source>
</evidence>
<dbReference type="GO" id="GO:0019877">
    <property type="term" value="P:diaminopimelate biosynthetic process"/>
    <property type="evidence" value="ECO:0007669"/>
    <property type="project" value="UniProtKB-ARBA"/>
</dbReference>
<protein>
    <submittedName>
        <fullName evidence="4">Hippurate hydrolase</fullName>
    </submittedName>
</protein>
<dbReference type="Pfam" id="PF07687">
    <property type="entry name" value="M20_dimer"/>
    <property type="match status" value="1"/>
</dbReference>
<dbReference type="Pfam" id="PF01546">
    <property type="entry name" value="Peptidase_M20"/>
    <property type="match status" value="1"/>
</dbReference>
<evidence type="ECO:0000256" key="1">
    <source>
        <dbReference type="ARBA" id="ARBA00022801"/>
    </source>
</evidence>
<dbReference type="PIRSF" id="PIRSF005962">
    <property type="entry name" value="Pept_M20D_amidohydro"/>
    <property type="match status" value="1"/>
</dbReference>
<reference evidence="4 5" key="1">
    <citation type="submission" date="2016-11" db="EMBL/GenBank/DDBJ databases">
        <authorList>
            <person name="Jaros S."/>
            <person name="Januszkiewicz K."/>
            <person name="Wedrychowicz H."/>
        </authorList>
    </citation>
    <scope>NUCLEOTIDE SEQUENCE [LARGE SCALE GENOMIC DNA]</scope>
    <source>
        <strain evidence="4 5">DSM 21864</strain>
    </source>
</reference>
<accession>A0A1M6HL44</accession>
<gene>
    <name evidence="4" type="ORF">SAMN05444401_2559</name>
</gene>
<dbReference type="PANTHER" id="PTHR11014:SF63">
    <property type="entry name" value="METALLOPEPTIDASE, PUTATIVE (AFU_ORTHOLOGUE AFUA_6G09600)-RELATED"/>
    <property type="match status" value="1"/>
</dbReference>
<feature type="binding site" evidence="2">
    <location>
        <position position="146"/>
    </location>
    <ligand>
        <name>Mn(2+)</name>
        <dbReference type="ChEBI" id="CHEBI:29035"/>
        <label>2</label>
    </ligand>
</feature>
<dbReference type="EMBL" id="FQZO01000003">
    <property type="protein sequence ID" value="SHJ22879.1"/>
    <property type="molecule type" value="Genomic_DNA"/>
</dbReference>
<keyword evidence="2" id="KW-0479">Metal-binding</keyword>
<evidence type="ECO:0000256" key="2">
    <source>
        <dbReference type="PIRSR" id="PIRSR005962-1"/>
    </source>
</evidence>
<dbReference type="STRING" id="1121298.SAMN05444401_2559"/>
<dbReference type="InterPro" id="IPR017439">
    <property type="entry name" value="Amidohydrolase"/>
</dbReference>
<evidence type="ECO:0000259" key="3">
    <source>
        <dbReference type="Pfam" id="PF07687"/>
    </source>
</evidence>
<feature type="binding site" evidence="2">
    <location>
        <position position="86"/>
    </location>
    <ligand>
        <name>Mn(2+)</name>
        <dbReference type="ChEBI" id="CHEBI:29035"/>
        <label>2</label>
    </ligand>
</feature>
<feature type="binding site" evidence="2">
    <location>
        <position position="344"/>
    </location>
    <ligand>
        <name>Mn(2+)</name>
        <dbReference type="ChEBI" id="CHEBI:29035"/>
        <label>2</label>
    </ligand>
</feature>
<feature type="binding site" evidence="2">
    <location>
        <position position="88"/>
    </location>
    <ligand>
        <name>Mn(2+)</name>
        <dbReference type="ChEBI" id="CHEBI:29035"/>
        <label>2</label>
    </ligand>
</feature>
<keyword evidence="5" id="KW-1185">Reference proteome</keyword>
<dbReference type="CDD" id="cd03886">
    <property type="entry name" value="M20_Acy1"/>
    <property type="match status" value="1"/>
</dbReference>
<dbReference type="InterPro" id="IPR002933">
    <property type="entry name" value="Peptidase_M20"/>
</dbReference>
<dbReference type="PANTHER" id="PTHR11014">
    <property type="entry name" value="PEPTIDASE M20 FAMILY MEMBER"/>
    <property type="match status" value="1"/>
</dbReference>
<proteinExistence type="predicted"/>
<feature type="domain" description="Peptidase M20 dimerisation" evidence="3">
    <location>
        <begin position="169"/>
        <end position="258"/>
    </location>
</feature>
<dbReference type="InterPro" id="IPR011650">
    <property type="entry name" value="Peptidase_M20_dimer"/>
</dbReference>
<keyword evidence="2" id="KW-0464">Manganese</keyword>
<comment type="cofactor">
    <cofactor evidence="2">
        <name>Mn(2+)</name>
        <dbReference type="ChEBI" id="CHEBI:29035"/>
    </cofactor>
    <text evidence="2">The Mn(2+) ion enhances activity.</text>
</comment>
<dbReference type="SUPFAM" id="SSF55031">
    <property type="entry name" value="Bacterial exopeptidase dimerisation domain"/>
    <property type="match status" value="1"/>
</dbReference>
<keyword evidence="1 4" id="KW-0378">Hydrolase</keyword>
<dbReference type="GO" id="GO:0050118">
    <property type="term" value="F:N-acetyldiaminopimelate deacetylase activity"/>
    <property type="evidence" value="ECO:0007669"/>
    <property type="project" value="UniProtKB-ARBA"/>
</dbReference>
<dbReference type="InterPro" id="IPR036264">
    <property type="entry name" value="Bact_exopeptidase_dim_dom"/>
</dbReference>
<feature type="binding site" evidence="2">
    <location>
        <position position="120"/>
    </location>
    <ligand>
        <name>Mn(2+)</name>
        <dbReference type="ChEBI" id="CHEBI:29035"/>
        <label>2</label>
    </ligand>
</feature>